<organism evidence="2 3">
    <name type="scientific">Eumeta variegata</name>
    <name type="common">Bagworm moth</name>
    <name type="synonym">Eumeta japonica</name>
    <dbReference type="NCBI Taxonomy" id="151549"/>
    <lineage>
        <taxon>Eukaryota</taxon>
        <taxon>Metazoa</taxon>
        <taxon>Ecdysozoa</taxon>
        <taxon>Arthropoda</taxon>
        <taxon>Hexapoda</taxon>
        <taxon>Insecta</taxon>
        <taxon>Pterygota</taxon>
        <taxon>Neoptera</taxon>
        <taxon>Endopterygota</taxon>
        <taxon>Lepidoptera</taxon>
        <taxon>Glossata</taxon>
        <taxon>Ditrysia</taxon>
        <taxon>Tineoidea</taxon>
        <taxon>Psychidae</taxon>
        <taxon>Oiketicinae</taxon>
        <taxon>Eumeta</taxon>
    </lineage>
</organism>
<proteinExistence type="predicted"/>
<feature type="region of interest" description="Disordered" evidence="1">
    <location>
        <begin position="1"/>
        <end position="21"/>
    </location>
</feature>
<comment type="caution">
    <text evidence="2">The sequence shown here is derived from an EMBL/GenBank/DDBJ whole genome shotgun (WGS) entry which is preliminary data.</text>
</comment>
<evidence type="ECO:0000313" key="2">
    <source>
        <dbReference type="EMBL" id="GBP97197.1"/>
    </source>
</evidence>
<keyword evidence="3" id="KW-1185">Reference proteome</keyword>
<sequence>MKSHSKLLADNKQARPKSAPRCRRPLRAHLHKLYYRSGISALELFALVQWTVGSSRPLSPTRPLLVRRFRILTEAPKMHSPLYNLGKISPSSQIRGHRLNALNLAGGITDLVNIRRAVGGWRARGERDRSLCRYFAPTRTRATYGLEANTRCPPPLGRWGSVSTVQRHSALEYSLYLKLMRFSSSFGISTVPSDAKRRVDPWGPPARYATGERNVVGVGGAGRAGGRAGGVTRQGAIKQPVDVLRTISLIRC</sequence>
<gene>
    <name evidence="2" type="ORF">EVAR_99456_1</name>
</gene>
<accession>A0A4C2AED8</accession>
<evidence type="ECO:0000313" key="3">
    <source>
        <dbReference type="Proteomes" id="UP000299102"/>
    </source>
</evidence>
<dbReference type="EMBL" id="BGZK01002893">
    <property type="protein sequence ID" value="GBP97197.1"/>
    <property type="molecule type" value="Genomic_DNA"/>
</dbReference>
<dbReference type="Proteomes" id="UP000299102">
    <property type="component" value="Unassembled WGS sequence"/>
</dbReference>
<protein>
    <submittedName>
        <fullName evidence="2">Uncharacterized protein</fullName>
    </submittedName>
</protein>
<evidence type="ECO:0000256" key="1">
    <source>
        <dbReference type="SAM" id="MobiDB-lite"/>
    </source>
</evidence>
<reference evidence="2 3" key="1">
    <citation type="journal article" date="2019" name="Commun. Biol.">
        <title>The bagworm genome reveals a unique fibroin gene that provides high tensile strength.</title>
        <authorList>
            <person name="Kono N."/>
            <person name="Nakamura H."/>
            <person name="Ohtoshi R."/>
            <person name="Tomita M."/>
            <person name="Numata K."/>
            <person name="Arakawa K."/>
        </authorList>
    </citation>
    <scope>NUCLEOTIDE SEQUENCE [LARGE SCALE GENOMIC DNA]</scope>
</reference>
<name>A0A4C2AED8_EUMVA</name>
<dbReference type="AlphaFoldDB" id="A0A4C2AED8"/>